<dbReference type="EC" id="6.3.5.4" evidence="3"/>
<evidence type="ECO:0000313" key="12">
    <source>
        <dbReference type="EMBL" id="APE36193.1"/>
    </source>
</evidence>
<evidence type="ECO:0000259" key="11">
    <source>
        <dbReference type="PROSITE" id="PS51278"/>
    </source>
</evidence>
<dbReference type="GO" id="GO:0006529">
    <property type="term" value="P:asparagine biosynthetic process"/>
    <property type="evidence" value="ECO:0007669"/>
    <property type="project" value="UniProtKB-KW"/>
</dbReference>
<dbReference type="SUPFAM" id="SSF56235">
    <property type="entry name" value="N-terminal nucleophile aminohydrolases (Ntn hydrolases)"/>
    <property type="match status" value="1"/>
</dbReference>
<dbReference type="PANTHER" id="PTHR43284:SF1">
    <property type="entry name" value="ASPARAGINE SYNTHETASE"/>
    <property type="match status" value="1"/>
</dbReference>
<dbReference type="NCBIfam" id="TIGR01536">
    <property type="entry name" value="asn_synth_AEB"/>
    <property type="match status" value="1"/>
</dbReference>
<dbReference type="InterPro" id="IPR001962">
    <property type="entry name" value="Asn_synthase"/>
</dbReference>
<accession>A0A1J0VW11</accession>
<evidence type="ECO:0000256" key="10">
    <source>
        <dbReference type="PIRSR" id="PIRSR001589-3"/>
    </source>
</evidence>
<evidence type="ECO:0000256" key="7">
    <source>
        <dbReference type="ARBA" id="ARBA00022962"/>
    </source>
</evidence>
<dbReference type="PROSITE" id="PS51278">
    <property type="entry name" value="GATASE_TYPE_2"/>
    <property type="match status" value="1"/>
</dbReference>
<gene>
    <name evidence="12" type="ORF">BOX37_22220</name>
</gene>
<sequence length="614" mass="68286">MNAIVWWGADTTVDDVTDAVRQMNTRLDHRGPDADGVWTGANVAIGHTRLRVIDLEGGVQPVVTEAAVLAFNGEIYNYRELRVELADLGHSFTDDSDTDVLRAALEQWGEQAVDHLNGDFAFIWYDRTAQRLLLGRDRLGVKPLYLKTGPYFAIISSELKGILAAEERLIPGSTPSLDRTGFLQTLLYGNPVPPTTFYDGVEALRGGEQAILCARSGLVSKTRYWELGDQDCADDRDRAQRTVAELLADSVALRMRSDVDYSVMLSGGLDSSLVAYLSGEVGTGTRAYTIGEDRREEYTAKSFMNGSDLSFARTVAAEAGHALKEFDELAGDVVEYVRRCARARDGLVTLASEVSMLKLFERIADSDTVVLSGDGADEVFLGYFMQIDTSGEVGPYYSSPRARFAFALLNPGFIGPLAAARTVRRRFDEDLAHLPARVRTDKRRLMHYLQLRFTLPYLLDRADRLSAAKSLELRVPYCDHRIAEYVFGLSDDLKYTTAEKKLLRDSFAGRFNDEVVYRKKSVFPFSEDESQLEELRAEVAAICARHRRDAGLVAQVYRLPLLTAMVANRTVFGQLVRVLGTFYLQAFLCQIISMDTLGSEYGLSTGPATSTHRK</sequence>
<dbReference type="PIRSF" id="PIRSF001589">
    <property type="entry name" value="Asn_synthetase_glu-h"/>
    <property type="match status" value="1"/>
</dbReference>
<dbReference type="PANTHER" id="PTHR43284">
    <property type="entry name" value="ASPARAGINE SYNTHETASE (GLUTAMINE-HYDROLYZING)"/>
    <property type="match status" value="1"/>
</dbReference>
<dbReference type="GO" id="GO:0004066">
    <property type="term" value="F:asparagine synthase (glutamine-hydrolyzing) activity"/>
    <property type="evidence" value="ECO:0007669"/>
    <property type="project" value="UniProtKB-EC"/>
</dbReference>
<reference evidence="12" key="1">
    <citation type="submission" date="2016-11" db="EMBL/GenBank/DDBJ databases">
        <authorList>
            <person name="Jaros S."/>
            <person name="Januszkiewicz K."/>
            <person name="Wedrychowicz H."/>
        </authorList>
    </citation>
    <scope>NUCLEOTIDE SEQUENCE [LARGE SCALE GENOMIC DNA]</scope>
    <source>
        <strain evidence="12">Y48</strain>
    </source>
</reference>
<evidence type="ECO:0000256" key="3">
    <source>
        <dbReference type="ARBA" id="ARBA00012737"/>
    </source>
</evidence>
<comment type="pathway">
    <text evidence="1">Amino-acid biosynthesis; L-asparagine biosynthesis; L-asparagine from L-aspartate (L-Gln route): step 1/1.</text>
</comment>
<dbReference type="InterPro" id="IPR029055">
    <property type="entry name" value="Ntn_hydrolases_N"/>
</dbReference>
<keyword evidence="6" id="KW-0028">Amino-acid biosynthesis</keyword>
<dbReference type="AlphaFoldDB" id="A0A1J0VW11"/>
<proteinExistence type="inferred from homology"/>
<evidence type="ECO:0000256" key="9">
    <source>
        <dbReference type="PIRSR" id="PIRSR001589-2"/>
    </source>
</evidence>
<feature type="domain" description="Glutamine amidotransferase type-2" evidence="11">
    <location>
        <begin position="2"/>
        <end position="215"/>
    </location>
</feature>
<evidence type="ECO:0000313" key="13">
    <source>
        <dbReference type="Proteomes" id="UP000183810"/>
    </source>
</evidence>
<protein>
    <recommendedName>
        <fullName evidence="3">asparagine synthase (glutamine-hydrolyzing)</fullName>
        <ecNumber evidence="3">6.3.5.4</ecNumber>
    </recommendedName>
</protein>
<keyword evidence="5 9" id="KW-0067">ATP-binding</keyword>
<evidence type="ECO:0000256" key="2">
    <source>
        <dbReference type="ARBA" id="ARBA00005752"/>
    </source>
</evidence>
<dbReference type="Gene3D" id="3.60.20.10">
    <property type="entry name" value="Glutamine Phosphoribosylpyrophosphate, subunit 1, domain 1"/>
    <property type="match status" value="1"/>
</dbReference>
<dbReference type="InterPro" id="IPR014729">
    <property type="entry name" value="Rossmann-like_a/b/a_fold"/>
</dbReference>
<evidence type="ECO:0000256" key="4">
    <source>
        <dbReference type="ARBA" id="ARBA00022741"/>
    </source>
</evidence>
<dbReference type="CDD" id="cd00712">
    <property type="entry name" value="AsnB"/>
    <property type="match status" value="1"/>
</dbReference>
<evidence type="ECO:0000256" key="6">
    <source>
        <dbReference type="ARBA" id="ARBA00022888"/>
    </source>
</evidence>
<dbReference type="InterPro" id="IPR006426">
    <property type="entry name" value="Asn_synth_AEB"/>
</dbReference>
<keyword evidence="7" id="KW-0315">Glutamine amidotransferase</keyword>
<evidence type="ECO:0000256" key="1">
    <source>
        <dbReference type="ARBA" id="ARBA00005187"/>
    </source>
</evidence>
<keyword evidence="13" id="KW-1185">Reference proteome</keyword>
<feature type="site" description="Important for beta-aspartyl-AMP intermediate formation" evidence="10">
    <location>
        <position position="374"/>
    </location>
</feature>
<dbReference type="Proteomes" id="UP000183810">
    <property type="component" value="Chromosome"/>
</dbReference>
<evidence type="ECO:0000256" key="5">
    <source>
        <dbReference type="ARBA" id="ARBA00022840"/>
    </source>
</evidence>
<dbReference type="InterPro" id="IPR051786">
    <property type="entry name" value="ASN_synthetase/amidase"/>
</dbReference>
<keyword evidence="6" id="KW-0061">Asparagine biosynthesis</keyword>
<feature type="binding site" evidence="9">
    <location>
        <begin position="372"/>
        <end position="373"/>
    </location>
    <ligand>
        <name>ATP</name>
        <dbReference type="ChEBI" id="CHEBI:30616"/>
    </ligand>
</feature>
<dbReference type="KEGG" id="nsl:BOX37_22220"/>
<dbReference type="InterPro" id="IPR017932">
    <property type="entry name" value="GATase_2_dom"/>
</dbReference>
<evidence type="ECO:0000256" key="8">
    <source>
        <dbReference type="ARBA" id="ARBA00048741"/>
    </source>
</evidence>
<dbReference type="Pfam" id="PF00733">
    <property type="entry name" value="Asn_synthase"/>
    <property type="match status" value="1"/>
</dbReference>
<comment type="similarity">
    <text evidence="2">Belongs to the asparagine synthetase family.</text>
</comment>
<comment type="catalytic activity">
    <reaction evidence="8">
        <text>L-aspartate + L-glutamine + ATP + H2O = L-asparagine + L-glutamate + AMP + diphosphate + H(+)</text>
        <dbReference type="Rhea" id="RHEA:12228"/>
        <dbReference type="ChEBI" id="CHEBI:15377"/>
        <dbReference type="ChEBI" id="CHEBI:15378"/>
        <dbReference type="ChEBI" id="CHEBI:29985"/>
        <dbReference type="ChEBI" id="CHEBI:29991"/>
        <dbReference type="ChEBI" id="CHEBI:30616"/>
        <dbReference type="ChEBI" id="CHEBI:33019"/>
        <dbReference type="ChEBI" id="CHEBI:58048"/>
        <dbReference type="ChEBI" id="CHEBI:58359"/>
        <dbReference type="ChEBI" id="CHEBI:456215"/>
        <dbReference type="EC" id="6.3.5.4"/>
    </reaction>
</comment>
<dbReference type="SUPFAM" id="SSF52402">
    <property type="entry name" value="Adenine nucleotide alpha hydrolases-like"/>
    <property type="match status" value="1"/>
</dbReference>
<name>A0A1J0VW11_9NOCA</name>
<organism evidence="12 13">
    <name type="scientific">Nocardia mangyaensis</name>
    <dbReference type="NCBI Taxonomy" id="2213200"/>
    <lineage>
        <taxon>Bacteria</taxon>
        <taxon>Bacillati</taxon>
        <taxon>Actinomycetota</taxon>
        <taxon>Actinomycetes</taxon>
        <taxon>Mycobacteriales</taxon>
        <taxon>Nocardiaceae</taxon>
        <taxon>Nocardia</taxon>
    </lineage>
</organism>
<dbReference type="GO" id="GO:0005524">
    <property type="term" value="F:ATP binding"/>
    <property type="evidence" value="ECO:0007669"/>
    <property type="project" value="UniProtKB-KW"/>
</dbReference>
<dbReference type="InterPro" id="IPR033738">
    <property type="entry name" value="AsnB_N"/>
</dbReference>
<feature type="binding site" evidence="9">
    <location>
        <position position="97"/>
    </location>
    <ligand>
        <name>L-glutamine</name>
        <dbReference type="ChEBI" id="CHEBI:58359"/>
    </ligand>
</feature>
<dbReference type="EMBL" id="CP018082">
    <property type="protein sequence ID" value="APE36193.1"/>
    <property type="molecule type" value="Genomic_DNA"/>
</dbReference>
<dbReference type="Gene3D" id="3.40.50.620">
    <property type="entry name" value="HUPs"/>
    <property type="match status" value="1"/>
</dbReference>
<dbReference type="CDD" id="cd01991">
    <property type="entry name" value="Asn_synthase_B_C"/>
    <property type="match status" value="1"/>
</dbReference>
<keyword evidence="4 9" id="KW-0547">Nucleotide-binding</keyword>
<dbReference type="Pfam" id="PF13537">
    <property type="entry name" value="GATase_7"/>
    <property type="match status" value="1"/>
</dbReference>